<dbReference type="PANTHER" id="PTHR35546:SF98">
    <property type="entry name" value="F-BOX PROTEIN INTERACTION DOMAIN CONTAINING PROTEIN"/>
    <property type="match status" value="1"/>
</dbReference>
<dbReference type="InterPro" id="IPR055290">
    <property type="entry name" value="At3g26010-like"/>
</dbReference>
<dbReference type="Proteomes" id="UP000823775">
    <property type="component" value="Unassembled WGS sequence"/>
</dbReference>
<comment type="caution">
    <text evidence="1">The sequence shown here is derived from an EMBL/GenBank/DDBJ whole genome shotgun (WGS) entry which is preliminary data.</text>
</comment>
<dbReference type="PANTHER" id="PTHR35546">
    <property type="entry name" value="F-BOX PROTEIN INTERACTION DOMAIN PROTEIN-RELATED"/>
    <property type="match status" value="1"/>
</dbReference>
<evidence type="ECO:0000313" key="1">
    <source>
        <dbReference type="EMBL" id="MCD7452945.1"/>
    </source>
</evidence>
<dbReference type="EMBL" id="JACEIK010000230">
    <property type="protein sequence ID" value="MCD7452945.1"/>
    <property type="molecule type" value="Genomic_DNA"/>
</dbReference>
<sequence>MELNEDIIVNIISRLPVKLAIQWVHQLIPYPEPRNYFSTRCGGGAGLAVDHPTTNSYYKLVTVGMLNKNQGYKFRVFSSEEAGVVWHEFQLRREVVRCTSLVDTQPVYARDCLHWLTSDGNILAFDTKSSTGQATIINRPENMLKLYFKDPMCGVMFNAVLGLARGELTLICAFKKFILIFGYDYVSSNWTVSYTLPIYFSLDVAGRLGCPAFPICFDGEKLFILVRQLAIPPTPAYLYAYDFEMKRYKKAGEVLDNAIFFSWEPTLASVPKTVLPPYTVHSKHFPVITETLDELRCLIANAPRVERDTKKAINKFPCLN</sequence>
<keyword evidence="2" id="KW-1185">Reference proteome</keyword>
<evidence type="ECO:0008006" key="3">
    <source>
        <dbReference type="Google" id="ProtNLM"/>
    </source>
</evidence>
<name>A0ABS8S3V7_DATST</name>
<protein>
    <recommendedName>
        <fullName evidence="3">F-box protein</fullName>
    </recommendedName>
</protein>
<evidence type="ECO:0000313" key="2">
    <source>
        <dbReference type="Proteomes" id="UP000823775"/>
    </source>
</evidence>
<gene>
    <name evidence="1" type="ORF">HAX54_018914</name>
</gene>
<proteinExistence type="predicted"/>
<accession>A0ABS8S3V7</accession>
<reference evidence="1 2" key="1">
    <citation type="journal article" date="2021" name="BMC Genomics">
        <title>Datura genome reveals duplications of psychoactive alkaloid biosynthetic genes and high mutation rate following tissue culture.</title>
        <authorList>
            <person name="Rajewski A."/>
            <person name="Carter-House D."/>
            <person name="Stajich J."/>
            <person name="Litt A."/>
        </authorList>
    </citation>
    <scope>NUCLEOTIDE SEQUENCE [LARGE SCALE GENOMIC DNA]</scope>
    <source>
        <strain evidence="1">AR-01</strain>
    </source>
</reference>
<organism evidence="1 2">
    <name type="scientific">Datura stramonium</name>
    <name type="common">Jimsonweed</name>
    <name type="synonym">Common thornapple</name>
    <dbReference type="NCBI Taxonomy" id="4076"/>
    <lineage>
        <taxon>Eukaryota</taxon>
        <taxon>Viridiplantae</taxon>
        <taxon>Streptophyta</taxon>
        <taxon>Embryophyta</taxon>
        <taxon>Tracheophyta</taxon>
        <taxon>Spermatophyta</taxon>
        <taxon>Magnoliopsida</taxon>
        <taxon>eudicotyledons</taxon>
        <taxon>Gunneridae</taxon>
        <taxon>Pentapetalae</taxon>
        <taxon>asterids</taxon>
        <taxon>lamiids</taxon>
        <taxon>Solanales</taxon>
        <taxon>Solanaceae</taxon>
        <taxon>Solanoideae</taxon>
        <taxon>Datureae</taxon>
        <taxon>Datura</taxon>
    </lineage>
</organism>